<protein>
    <recommendedName>
        <fullName evidence="1">C1q domain-containing protein</fullName>
    </recommendedName>
</protein>
<evidence type="ECO:0000313" key="3">
    <source>
        <dbReference type="Proteomes" id="UP001497497"/>
    </source>
</evidence>
<keyword evidence="3" id="KW-1185">Reference proteome</keyword>
<dbReference type="SUPFAM" id="SSF49842">
    <property type="entry name" value="TNF-like"/>
    <property type="match status" value="1"/>
</dbReference>
<feature type="non-terminal residue" evidence="2">
    <location>
        <position position="1"/>
    </location>
</feature>
<reference evidence="2 3" key="1">
    <citation type="submission" date="2024-04" db="EMBL/GenBank/DDBJ databases">
        <authorList>
            <consortium name="Genoscope - CEA"/>
            <person name="William W."/>
        </authorList>
    </citation>
    <scope>NUCLEOTIDE SEQUENCE [LARGE SCALE GENOMIC DNA]</scope>
</reference>
<accession>A0AAV2HVR8</accession>
<dbReference type="Proteomes" id="UP001497497">
    <property type="component" value="Unassembled WGS sequence"/>
</dbReference>
<dbReference type="Pfam" id="PF00386">
    <property type="entry name" value="C1q"/>
    <property type="match status" value="1"/>
</dbReference>
<sequence>PNVGFYASTSLKCTAECCDVDTFGEVEGNYGNHFDTSTGVFTAPLDGLYLISVSSGTSGRREIYCTRCYHKRNNQLYKKGDGTNLFDIYASQTITRCIEMKAGDIVYLQSTTFHEDSEIWISIHFSCCMIKR</sequence>
<comment type="caution">
    <text evidence="2">The sequence shown here is derived from an EMBL/GenBank/DDBJ whole genome shotgun (WGS) entry which is preliminary data.</text>
</comment>
<name>A0AAV2HVR8_LYMST</name>
<feature type="domain" description="C1q" evidence="1">
    <location>
        <begin position="1"/>
        <end position="132"/>
    </location>
</feature>
<dbReference type="InterPro" id="IPR008983">
    <property type="entry name" value="Tumour_necrosis_fac-like_dom"/>
</dbReference>
<dbReference type="AlphaFoldDB" id="A0AAV2HVR8"/>
<evidence type="ECO:0000259" key="1">
    <source>
        <dbReference type="PROSITE" id="PS50871"/>
    </source>
</evidence>
<organism evidence="2 3">
    <name type="scientific">Lymnaea stagnalis</name>
    <name type="common">Great pond snail</name>
    <name type="synonym">Helix stagnalis</name>
    <dbReference type="NCBI Taxonomy" id="6523"/>
    <lineage>
        <taxon>Eukaryota</taxon>
        <taxon>Metazoa</taxon>
        <taxon>Spiralia</taxon>
        <taxon>Lophotrochozoa</taxon>
        <taxon>Mollusca</taxon>
        <taxon>Gastropoda</taxon>
        <taxon>Heterobranchia</taxon>
        <taxon>Euthyneura</taxon>
        <taxon>Panpulmonata</taxon>
        <taxon>Hygrophila</taxon>
        <taxon>Lymnaeoidea</taxon>
        <taxon>Lymnaeidae</taxon>
        <taxon>Lymnaea</taxon>
    </lineage>
</organism>
<dbReference type="Gene3D" id="2.60.120.40">
    <property type="match status" value="1"/>
</dbReference>
<evidence type="ECO:0000313" key="2">
    <source>
        <dbReference type="EMBL" id="CAL1537640.1"/>
    </source>
</evidence>
<proteinExistence type="predicted"/>
<dbReference type="InterPro" id="IPR001073">
    <property type="entry name" value="C1q_dom"/>
</dbReference>
<dbReference type="PROSITE" id="PS50871">
    <property type="entry name" value="C1Q"/>
    <property type="match status" value="1"/>
</dbReference>
<dbReference type="EMBL" id="CAXITT010000269">
    <property type="protein sequence ID" value="CAL1537640.1"/>
    <property type="molecule type" value="Genomic_DNA"/>
</dbReference>
<gene>
    <name evidence="2" type="ORF">GSLYS_00011543001</name>
</gene>